<dbReference type="Proteomes" id="UP001190700">
    <property type="component" value="Unassembled WGS sequence"/>
</dbReference>
<dbReference type="AlphaFoldDB" id="A0AAE0CE32"/>
<keyword evidence="3" id="KW-1185">Reference proteome</keyword>
<organism evidence="2 3">
    <name type="scientific">Cymbomonas tetramitiformis</name>
    <dbReference type="NCBI Taxonomy" id="36881"/>
    <lineage>
        <taxon>Eukaryota</taxon>
        <taxon>Viridiplantae</taxon>
        <taxon>Chlorophyta</taxon>
        <taxon>Pyramimonadophyceae</taxon>
        <taxon>Pyramimonadales</taxon>
        <taxon>Pyramimonadaceae</taxon>
        <taxon>Cymbomonas</taxon>
    </lineage>
</organism>
<keyword evidence="1" id="KW-0732">Signal</keyword>
<protein>
    <submittedName>
        <fullName evidence="2">Uncharacterized protein</fullName>
    </submittedName>
</protein>
<dbReference type="EMBL" id="LGRX02025597">
    <property type="protein sequence ID" value="KAK3252162.1"/>
    <property type="molecule type" value="Genomic_DNA"/>
</dbReference>
<gene>
    <name evidence="2" type="ORF">CYMTET_38529</name>
</gene>
<dbReference type="GO" id="GO:0008081">
    <property type="term" value="F:phosphoric diester hydrolase activity"/>
    <property type="evidence" value="ECO:0007669"/>
    <property type="project" value="InterPro"/>
</dbReference>
<dbReference type="GO" id="GO:0006629">
    <property type="term" value="P:lipid metabolic process"/>
    <property type="evidence" value="ECO:0007669"/>
    <property type="project" value="InterPro"/>
</dbReference>
<evidence type="ECO:0000256" key="1">
    <source>
        <dbReference type="SAM" id="SignalP"/>
    </source>
</evidence>
<accession>A0AAE0CE32</accession>
<comment type="caution">
    <text evidence="2">The sequence shown here is derived from an EMBL/GenBank/DDBJ whole genome shotgun (WGS) entry which is preliminary data.</text>
</comment>
<sequence length="389" mass="42324">MNKRGLSVLRPCLFLVACLQATQSAAKNFSTIPLNEWPMIMCHDAATTYLNKSLLSAEVYDWTITQPEKVGVEGLLSCGARGFDWRPLLTDSELYMHHGSIPVKYPMALAVREMVEWSNANPNPEDLVVLGVTACSGDGCADAAKKVLKDAGVSFINDCSVLKDFTVADALQKGQLQGGGHLLATFDCWQGNYVPANTCSGYDTSKERSLMDGKSTFPCIPADVDPAAPFAELMPSQRHELFECSRALRQRTEGAQSAHFFGSARSLLSSSPQTQAEGIPKPYTCYTDSSTKELPVNRMMAYLQKVADEGPPADGRLYTYQALWQEDASSVVLGILHGSSLLEDEERSGLNSLVTAQVLRGSYPSINFMEVNNVCDGGLDLLAALRSRL</sequence>
<name>A0AAE0CE32_9CHLO</name>
<dbReference type="SUPFAM" id="SSF51695">
    <property type="entry name" value="PLC-like phosphodiesterases"/>
    <property type="match status" value="1"/>
</dbReference>
<feature type="chain" id="PRO_5041999669" evidence="1">
    <location>
        <begin position="27"/>
        <end position="389"/>
    </location>
</feature>
<evidence type="ECO:0000313" key="3">
    <source>
        <dbReference type="Proteomes" id="UP001190700"/>
    </source>
</evidence>
<evidence type="ECO:0000313" key="2">
    <source>
        <dbReference type="EMBL" id="KAK3252162.1"/>
    </source>
</evidence>
<reference evidence="2 3" key="1">
    <citation type="journal article" date="2015" name="Genome Biol. Evol.">
        <title>Comparative Genomics of a Bacterivorous Green Alga Reveals Evolutionary Causalities and Consequences of Phago-Mixotrophic Mode of Nutrition.</title>
        <authorList>
            <person name="Burns J.A."/>
            <person name="Paasch A."/>
            <person name="Narechania A."/>
            <person name="Kim E."/>
        </authorList>
    </citation>
    <scope>NUCLEOTIDE SEQUENCE [LARGE SCALE GENOMIC DNA]</scope>
    <source>
        <strain evidence="2 3">PLY_AMNH</strain>
    </source>
</reference>
<proteinExistence type="predicted"/>
<feature type="signal peptide" evidence="1">
    <location>
        <begin position="1"/>
        <end position="26"/>
    </location>
</feature>
<dbReference type="Gene3D" id="3.20.20.190">
    <property type="entry name" value="Phosphatidylinositol (PI) phosphodiesterase"/>
    <property type="match status" value="1"/>
</dbReference>
<dbReference type="InterPro" id="IPR017946">
    <property type="entry name" value="PLC-like_Pdiesterase_TIM-brl"/>
</dbReference>